<evidence type="ECO:0000256" key="12">
    <source>
        <dbReference type="ARBA" id="ARBA00048800"/>
    </source>
</evidence>
<dbReference type="Pfam" id="PF04750">
    <property type="entry name" value="Far-17a_AIG1"/>
    <property type="match status" value="2"/>
</dbReference>
<comment type="catalytic activity">
    <reaction evidence="11">
        <text>12-(9Z-octadecenoyloxy)-octadecanoate + H2O = 12-hydroxyoctadecanoate + (9Z)-octadecenoate + H(+)</text>
        <dbReference type="Rhea" id="RHEA:52060"/>
        <dbReference type="ChEBI" id="CHEBI:15377"/>
        <dbReference type="ChEBI" id="CHEBI:15378"/>
        <dbReference type="ChEBI" id="CHEBI:30823"/>
        <dbReference type="ChEBI" id="CHEBI:84201"/>
        <dbReference type="ChEBI" id="CHEBI:136302"/>
    </reaction>
    <physiologicalReaction direction="left-to-right" evidence="11">
        <dbReference type="Rhea" id="RHEA:52061"/>
    </physiologicalReaction>
</comment>
<comment type="catalytic activity">
    <reaction evidence="8">
        <text>13-octadecanoyloxy-octadecanoate + H2O = 13-hydroxy-octadecanoate + octadecanoate + H(+)</text>
        <dbReference type="Rhea" id="RHEA:52084"/>
        <dbReference type="ChEBI" id="CHEBI:15377"/>
        <dbReference type="ChEBI" id="CHEBI:15378"/>
        <dbReference type="ChEBI" id="CHEBI:25629"/>
        <dbReference type="ChEBI" id="CHEBI:136304"/>
        <dbReference type="ChEBI" id="CHEBI:136335"/>
    </reaction>
    <physiologicalReaction direction="left-to-right" evidence="8">
        <dbReference type="Rhea" id="RHEA:52085"/>
    </physiologicalReaction>
</comment>
<keyword evidence="4" id="KW-0812">Transmembrane</keyword>
<comment type="catalytic activity">
    <reaction evidence="10">
        <text>12-octadecanoyloxy-octadecanoate + H2O = 12-hydroxyoctadecanoate + octadecanoate + H(+)</text>
        <dbReference type="Rhea" id="RHEA:52080"/>
        <dbReference type="ChEBI" id="CHEBI:15377"/>
        <dbReference type="ChEBI" id="CHEBI:15378"/>
        <dbReference type="ChEBI" id="CHEBI:25629"/>
        <dbReference type="ChEBI" id="CHEBI:84201"/>
        <dbReference type="ChEBI" id="CHEBI:136330"/>
    </reaction>
    <physiologicalReaction direction="left-to-right" evidence="10">
        <dbReference type="Rhea" id="RHEA:52081"/>
    </physiologicalReaction>
</comment>
<evidence type="ECO:0000313" key="18">
    <source>
        <dbReference type="Proteomes" id="UP000675881"/>
    </source>
</evidence>
<dbReference type="Proteomes" id="UP000675881">
    <property type="component" value="Chromosome 3"/>
</dbReference>
<evidence type="ECO:0000256" key="11">
    <source>
        <dbReference type="ARBA" id="ARBA00048701"/>
    </source>
</evidence>
<dbReference type="PANTHER" id="PTHR10989:SF16">
    <property type="entry name" value="AT02829P-RELATED"/>
    <property type="match status" value="1"/>
</dbReference>
<dbReference type="PANTHER" id="PTHR10989">
    <property type="entry name" value="ANDROGEN-INDUCED PROTEIN 1-RELATED"/>
    <property type="match status" value="1"/>
</dbReference>
<comment type="catalytic activity">
    <reaction evidence="7">
        <text>12-hexadecanoyloxy-octadecanoate + H2O = 12-hydroxyoctadecanoate + hexadecanoate + H(+)</text>
        <dbReference type="Rhea" id="RHEA:52056"/>
        <dbReference type="ChEBI" id="CHEBI:7896"/>
        <dbReference type="ChEBI" id="CHEBI:15377"/>
        <dbReference type="ChEBI" id="CHEBI:15378"/>
        <dbReference type="ChEBI" id="CHEBI:83677"/>
        <dbReference type="ChEBI" id="CHEBI:84201"/>
    </reaction>
    <physiologicalReaction direction="left-to-right" evidence="7">
        <dbReference type="Rhea" id="RHEA:52057"/>
    </physiologicalReaction>
</comment>
<comment type="catalytic activity">
    <reaction evidence="14">
        <text>13-(9Z-octadecenoyloxy)-octadecanoate + H2O = 13-hydroxy-octadecanoate + (9Z)-octadecenoate + H(+)</text>
        <dbReference type="Rhea" id="RHEA:52064"/>
        <dbReference type="ChEBI" id="CHEBI:15377"/>
        <dbReference type="ChEBI" id="CHEBI:15378"/>
        <dbReference type="ChEBI" id="CHEBI:30823"/>
        <dbReference type="ChEBI" id="CHEBI:136303"/>
        <dbReference type="ChEBI" id="CHEBI:136304"/>
    </reaction>
    <physiologicalReaction direction="left-to-right" evidence="14">
        <dbReference type="Rhea" id="RHEA:52065"/>
    </physiologicalReaction>
</comment>
<evidence type="ECO:0000256" key="16">
    <source>
        <dbReference type="ARBA" id="ARBA00049428"/>
    </source>
</evidence>
<keyword evidence="18" id="KW-1185">Reference proteome</keyword>
<accession>A0A7R8H6Q7</accession>
<comment type="subcellular location">
    <subcellularLocation>
        <location evidence="2">Endomembrane system</location>
        <topology evidence="2">Multi-pass membrane protein</topology>
    </subcellularLocation>
</comment>
<name>A0A7R8H6Q7_LEPSM</name>
<sequence length="227" mass="26781">MILLICLGVNKFIEFKMSLKAVRFVAHCGSVLNFIYSINFQWNLVIPKDINDNRSSFGGAWKFLTFWNLWVQCLMSIFCLLDILAQEFLRKHFASRIRFVRDYYFTSVGFPVGLFVGLMFWGLWWINRELVMPKIMDPYIPVGLITTSLFCVAYLAWICYIAHAGGYWVYPIMEILPPLQRGLFMTFSVLLLDLFYFLGDILNDFVWEDTVPPHIKRFQKKKAKKYD</sequence>
<reference evidence="17" key="1">
    <citation type="submission" date="2021-02" db="EMBL/GenBank/DDBJ databases">
        <authorList>
            <person name="Bekaert M."/>
        </authorList>
    </citation>
    <scope>NUCLEOTIDE SEQUENCE</scope>
    <source>
        <strain evidence="17">IoA-00</strain>
    </source>
</reference>
<evidence type="ECO:0000256" key="8">
    <source>
        <dbReference type="ARBA" id="ARBA00047427"/>
    </source>
</evidence>
<comment type="similarity">
    <text evidence="3">Belongs to the AIG1 family.</text>
</comment>
<evidence type="ECO:0000256" key="7">
    <source>
        <dbReference type="ARBA" id="ARBA00047368"/>
    </source>
</evidence>
<comment type="catalytic activity">
    <reaction evidence="16">
        <text>12-(9Z-hexadecenoyloxy)-octadecanoate + H2O = 12-hydroxyoctadecanoate + (9Z)-hexadecenoate + H(+)</text>
        <dbReference type="Rhea" id="RHEA:52072"/>
        <dbReference type="ChEBI" id="CHEBI:15377"/>
        <dbReference type="ChEBI" id="CHEBI:15378"/>
        <dbReference type="ChEBI" id="CHEBI:32372"/>
        <dbReference type="ChEBI" id="CHEBI:84201"/>
        <dbReference type="ChEBI" id="CHEBI:136312"/>
    </reaction>
    <physiologicalReaction direction="left-to-right" evidence="16">
        <dbReference type="Rhea" id="RHEA:52073"/>
    </physiologicalReaction>
</comment>
<dbReference type="EMBL" id="HG994582">
    <property type="protein sequence ID" value="CAF2903946.1"/>
    <property type="molecule type" value="Genomic_DNA"/>
</dbReference>
<evidence type="ECO:0000256" key="14">
    <source>
        <dbReference type="ARBA" id="ARBA00049296"/>
    </source>
</evidence>
<dbReference type="AlphaFoldDB" id="A0A7R8H6Q7"/>
<proteinExistence type="inferred from homology"/>
<evidence type="ECO:0000313" key="17">
    <source>
        <dbReference type="EMBL" id="CAF2903946.1"/>
    </source>
</evidence>
<dbReference type="OrthoDB" id="1898221at2759"/>
<gene>
    <name evidence="17" type="ORF">LSAA_7686</name>
</gene>
<comment type="catalytic activity">
    <reaction evidence="15">
        <text>13-(9Z-hexadecenoyloxy)-octadecanoate + H2O = 13-hydroxy-octadecanoate + (9Z)-hexadecenoate + H(+)</text>
        <dbReference type="Rhea" id="RHEA:52076"/>
        <dbReference type="ChEBI" id="CHEBI:15377"/>
        <dbReference type="ChEBI" id="CHEBI:15378"/>
        <dbReference type="ChEBI" id="CHEBI:32372"/>
        <dbReference type="ChEBI" id="CHEBI:136304"/>
        <dbReference type="ChEBI" id="CHEBI:136315"/>
    </reaction>
    <physiologicalReaction direction="left-to-right" evidence="15">
        <dbReference type="Rhea" id="RHEA:52077"/>
    </physiologicalReaction>
</comment>
<evidence type="ECO:0000256" key="15">
    <source>
        <dbReference type="ARBA" id="ARBA00049322"/>
    </source>
</evidence>
<organism evidence="17 18">
    <name type="scientific">Lepeophtheirus salmonis</name>
    <name type="common">Salmon louse</name>
    <name type="synonym">Caligus salmonis</name>
    <dbReference type="NCBI Taxonomy" id="72036"/>
    <lineage>
        <taxon>Eukaryota</taxon>
        <taxon>Metazoa</taxon>
        <taxon>Ecdysozoa</taxon>
        <taxon>Arthropoda</taxon>
        <taxon>Crustacea</taxon>
        <taxon>Multicrustacea</taxon>
        <taxon>Hexanauplia</taxon>
        <taxon>Copepoda</taxon>
        <taxon>Siphonostomatoida</taxon>
        <taxon>Caligidae</taxon>
        <taxon>Lepeophtheirus</taxon>
    </lineage>
</organism>
<evidence type="ECO:0000256" key="13">
    <source>
        <dbReference type="ARBA" id="ARBA00049221"/>
    </source>
</evidence>
<evidence type="ECO:0000256" key="9">
    <source>
        <dbReference type="ARBA" id="ARBA00047863"/>
    </source>
</evidence>
<evidence type="ECO:0000256" key="6">
    <source>
        <dbReference type="ARBA" id="ARBA00023136"/>
    </source>
</evidence>
<comment type="catalytic activity">
    <reaction evidence="12">
        <text>9-(9Z-octadecenoyloxy)-octadecanoate + H2O = 9-hydroxy-octadecanoate + (9Z)-octadecenoate + H(+)</text>
        <dbReference type="Rhea" id="RHEA:52048"/>
        <dbReference type="ChEBI" id="CHEBI:15377"/>
        <dbReference type="ChEBI" id="CHEBI:15378"/>
        <dbReference type="ChEBI" id="CHEBI:30823"/>
        <dbReference type="ChEBI" id="CHEBI:136282"/>
        <dbReference type="ChEBI" id="CHEBI:136286"/>
    </reaction>
    <physiologicalReaction direction="left-to-right" evidence="12">
        <dbReference type="Rhea" id="RHEA:52049"/>
    </physiologicalReaction>
</comment>
<evidence type="ECO:0000256" key="3">
    <source>
        <dbReference type="ARBA" id="ARBA00009300"/>
    </source>
</evidence>
<keyword evidence="5" id="KW-1133">Transmembrane helix</keyword>
<keyword evidence="6" id="KW-0472">Membrane</keyword>
<dbReference type="GO" id="GO:0012505">
    <property type="term" value="C:endomembrane system"/>
    <property type="evidence" value="ECO:0007669"/>
    <property type="project" value="UniProtKB-SubCell"/>
</dbReference>
<comment type="catalytic activity">
    <reaction evidence="9">
        <text>9-hexadecanoyloxy-octadecanoate + H2O = 9-hydroxy-octadecanoate + hexadecanoate + H(+)</text>
        <dbReference type="Rhea" id="RHEA:52052"/>
        <dbReference type="ChEBI" id="CHEBI:7896"/>
        <dbReference type="ChEBI" id="CHEBI:15377"/>
        <dbReference type="ChEBI" id="CHEBI:15378"/>
        <dbReference type="ChEBI" id="CHEBI:83670"/>
        <dbReference type="ChEBI" id="CHEBI:136286"/>
    </reaction>
    <physiologicalReaction direction="left-to-right" evidence="9">
        <dbReference type="Rhea" id="RHEA:52053"/>
    </physiologicalReaction>
</comment>
<evidence type="ECO:0000256" key="10">
    <source>
        <dbReference type="ARBA" id="ARBA00048680"/>
    </source>
</evidence>
<comment type="catalytic activity">
    <reaction evidence="1">
        <text>9-(9Z-hexadecenoyloxy)-octadecanoate + H2O = (9Z)-hexadecenoate + 9-hydroxy-octadecanoate + H(+)</text>
        <dbReference type="Rhea" id="RHEA:52068"/>
        <dbReference type="ChEBI" id="CHEBI:15377"/>
        <dbReference type="ChEBI" id="CHEBI:15378"/>
        <dbReference type="ChEBI" id="CHEBI:32372"/>
        <dbReference type="ChEBI" id="CHEBI:136286"/>
        <dbReference type="ChEBI" id="CHEBI:136309"/>
    </reaction>
    <physiologicalReaction direction="left-to-right" evidence="1">
        <dbReference type="Rhea" id="RHEA:52069"/>
    </physiologicalReaction>
</comment>
<dbReference type="InterPro" id="IPR006838">
    <property type="entry name" value="ADTRP_AIG1"/>
</dbReference>
<evidence type="ECO:0000256" key="5">
    <source>
        <dbReference type="ARBA" id="ARBA00022989"/>
    </source>
</evidence>
<evidence type="ECO:0000256" key="4">
    <source>
        <dbReference type="ARBA" id="ARBA00022692"/>
    </source>
</evidence>
<protein>
    <submittedName>
        <fullName evidence="17">(salmon louse) hypothetical protein</fullName>
    </submittedName>
</protein>
<dbReference type="GO" id="GO:0016020">
    <property type="term" value="C:membrane"/>
    <property type="evidence" value="ECO:0007669"/>
    <property type="project" value="InterPro"/>
</dbReference>
<evidence type="ECO:0000256" key="2">
    <source>
        <dbReference type="ARBA" id="ARBA00004127"/>
    </source>
</evidence>
<comment type="catalytic activity">
    <reaction evidence="13">
        <text>9-octadecanoyloxy-octadecanoate + H2O = 9-hydroxy-octadecanoate + octadecanoate + H(+)</text>
        <dbReference type="Rhea" id="RHEA:52096"/>
        <dbReference type="ChEBI" id="CHEBI:15377"/>
        <dbReference type="ChEBI" id="CHEBI:15378"/>
        <dbReference type="ChEBI" id="CHEBI:25629"/>
        <dbReference type="ChEBI" id="CHEBI:136286"/>
        <dbReference type="ChEBI" id="CHEBI:136373"/>
    </reaction>
    <physiologicalReaction direction="left-to-right" evidence="13">
        <dbReference type="Rhea" id="RHEA:52097"/>
    </physiologicalReaction>
</comment>
<evidence type="ECO:0000256" key="1">
    <source>
        <dbReference type="ARBA" id="ARBA00000923"/>
    </source>
</evidence>